<dbReference type="Pfam" id="PF00561">
    <property type="entry name" value="Abhydrolase_1"/>
    <property type="match status" value="1"/>
</dbReference>
<keyword evidence="3" id="KW-1185">Reference proteome</keyword>
<dbReference type="InterPro" id="IPR000073">
    <property type="entry name" value="AB_hydrolase_1"/>
</dbReference>
<evidence type="ECO:0000313" key="3">
    <source>
        <dbReference type="Proteomes" id="UP000003704"/>
    </source>
</evidence>
<dbReference type="GO" id="GO:0016020">
    <property type="term" value="C:membrane"/>
    <property type="evidence" value="ECO:0007669"/>
    <property type="project" value="TreeGrafter"/>
</dbReference>
<dbReference type="Gene3D" id="3.40.50.1820">
    <property type="entry name" value="alpha/beta hydrolase"/>
    <property type="match status" value="1"/>
</dbReference>
<comment type="caution">
    <text evidence="2">The sequence shown here is derived from an EMBL/GenBank/DDBJ whole genome shotgun (WGS) entry which is preliminary data.</text>
</comment>
<dbReference type="PRINTS" id="PR00111">
    <property type="entry name" value="ABHYDROLASE"/>
</dbReference>
<dbReference type="AlphaFoldDB" id="I8TE17"/>
<dbReference type="EMBL" id="AKGD01000001">
    <property type="protein sequence ID" value="EIT71938.1"/>
    <property type="molecule type" value="Genomic_DNA"/>
</dbReference>
<evidence type="ECO:0000259" key="1">
    <source>
        <dbReference type="Pfam" id="PF00561"/>
    </source>
</evidence>
<dbReference type="RefSeq" id="WP_007185023.1">
    <property type="nucleotide sequence ID" value="NZ_AKGD01000001.1"/>
</dbReference>
<accession>I8TE17</accession>
<protein>
    <recommendedName>
        <fullName evidence="1">AB hydrolase-1 domain-containing protein</fullName>
    </recommendedName>
</protein>
<dbReference type="PANTHER" id="PTHR43798">
    <property type="entry name" value="MONOACYLGLYCEROL LIPASE"/>
    <property type="match status" value="1"/>
</dbReference>
<dbReference type="OrthoDB" id="149912at2"/>
<evidence type="ECO:0000313" key="2">
    <source>
        <dbReference type="EMBL" id="EIT71938.1"/>
    </source>
</evidence>
<dbReference type="Proteomes" id="UP000003704">
    <property type="component" value="Unassembled WGS sequence"/>
</dbReference>
<dbReference type="InterPro" id="IPR050266">
    <property type="entry name" value="AB_hydrolase_sf"/>
</dbReference>
<dbReference type="PATRIC" id="fig|1172194.4.peg.2011"/>
<dbReference type="SUPFAM" id="SSF53474">
    <property type="entry name" value="alpha/beta-Hydrolases"/>
    <property type="match status" value="1"/>
</dbReference>
<dbReference type="STRING" id="1172194.WQQ_20750"/>
<gene>
    <name evidence="2" type="ORF">WQQ_20750</name>
</gene>
<name>I8TE17_9GAMM</name>
<dbReference type="InterPro" id="IPR029058">
    <property type="entry name" value="AB_hydrolase_fold"/>
</dbReference>
<feature type="domain" description="AB hydrolase-1" evidence="1">
    <location>
        <begin position="38"/>
        <end position="284"/>
    </location>
</feature>
<reference evidence="2 3" key="1">
    <citation type="journal article" date="2012" name="J. Bacteriol.">
        <title>Genome Sequence of n-Alkane-Degrading Hydrocarboniphaga effusa Strain AP103T (ATCC BAA-332T).</title>
        <authorList>
            <person name="Chang H.K."/>
            <person name="Zylstra G.J."/>
            <person name="Chae J.C."/>
        </authorList>
    </citation>
    <scope>NUCLEOTIDE SEQUENCE [LARGE SCALE GENOMIC DNA]</scope>
    <source>
        <strain evidence="2 3">AP103</strain>
    </source>
</reference>
<proteinExistence type="predicted"/>
<organism evidence="2 3">
    <name type="scientific">Hydrocarboniphaga effusa AP103</name>
    <dbReference type="NCBI Taxonomy" id="1172194"/>
    <lineage>
        <taxon>Bacteria</taxon>
        <taxon>Pseudomonadati</taxon>
        <taxon>Pseudomonadota</taxon>
        <taxon>Gammaproteobacteria</taxon>
        <taxon>Nevskiales</taxon>
        <taxon>Nevskiaceae</taxon>
        <taxon>Hydrocarboniphaga</taxon>
    </lineage>
</organism>
<sequence length="297" mass="34001">MSFPGRTTLSRSEFLTLRGLRYHVRRWSATDDRPSPRPTLFLLHGWLDTSATFEDLVAALLPDWQVLCPDWRGFGLSEWPQDGYWFPDYVADLDALLAHYAPEGAVTLIGHSLGAQVASIYSGVRPARVERLVVLDGLFMRDDEPERSPDRIGSWLDQLRKPLSDPSYDSYEQLASRIRRLHSRITPERALMVAHGWGRVREDGRIGLCADPKHRLLFPTSYRLAESKAAWSRITARTLFVDGGRSELRARLTAEDIASRRACFRDRQETVIEDCAHMLHFEAPEQTARLIRQFLEA</sequence>
<dbReference type="PANTHER" id="PTHR43798:SF33">
    <property type="entry name" value="HYDROLASE, PUTATIVE (AFU_ORTHOLOGUE AFUA_2G14860)-RELATED"/>
    <property type="match status" value="1"/>
</dbReference>